<dbReference type="InterPro" id="IPR037523">
    <property type="entry name" value="VOC_core"/>
</dbReference>
<dbReference type="InterPro" id="IPR029068">
    <property type="entry name" value="Glyas_Bleomycin-R_OHBP_Dase"/>
</dbReference>
<name>A0ABS6GQ90_9BACI</name>
<dbReference type="RefSeq" id="WP_144163105.1">
    <property type="nucleotide sequence ID" value="NZ_CAUPKR010000011.1"/>
</dbReference>
<feature type="domain" description="VOC" evidence="1">
    <location>
        <begin position="1"/>
        <end position="125"/>
    </location>
</feature>
<organism evidence="2 3">
    <name type="scientific">Allobacillus halotolerans</name>
    <dbReference type="NCBI Taxonomy" id="570278"/>
    <lineage>
        <taxon>Bacteria</taxon>
        <taxon>Bacillati</taxon>
        <taxon>Bacillota</taxon>
        <taxon>Bacilli</taxon>
        <taxon>Bacillales</taxon>
        <taxon>Bacillaceae</taxon>
        <taxon>Allobacillus</taxon>
    </lineage>
</organism>
<comment type="caution">
    <text evidence="2">The sequence shown here is derived from an EMBL/GenBank/DDBJ whole genome shotgun (WGS) entry which is preliminary data.</text>
</comment>
<accession>A0ABS6GQ90</accession>
<keyword evidence="3" id="KW-1185">Reference proteome</keyword>
<dbReference type="EMBL" id="JAHLZF010000013">
    <property type="protein sequence ID" value="MBU6081284.1"/>
    <property type="molecule type" value="Genomic_DNA"/>
</dbReference>
<dbReference type="SUPFAM" id="SSF54593">
    <property type="entry name" value="Glyoxalase/Bleomycin resistance protein/Dihydroxybiphenyl dioxygenase"/>
    <property type="match status" value="1"/>
</dbReference>
<reference evidence="2 3" key="1">
    <citation type="journal article" date="2011" name="Int. J. Syst. Evol. Microbiol.">
        <title>Allobacillus halotolerans gen. nov., sp. nov. isolated from shrimp paste.</title>
        <authorList>
            <person name="Sheu S.Y."/>
            <person name="Arun A.B."/>
            <person name="Jiang S.R."/>
            <person name="Young C.C."/>
            <person name="Chen W.M."/>
        </authorList>
    </citation>
    <scope>NUCLEOTIDE SEQUENCE [LARGE SCALE GENOMIC DNA]</scope>
    <source>
        <strain evidence="2 3">LMG 24826</strain>
    </source>
</reference>
<sequence length="145" mass="16910">MKNVEIDFVVTESRKALELYEKIFDVERIEVTDLPKGENEVIFSIYGVHFHMLDENPDFHLNAPKPGDPKSTWFNITVEDIKETYEKAMNAGCVEIQPVTELPDYGVSNAMFADSFGYIWMLHQVHREVSLDERVRLWEEKKGDK</sequence>
<evidence type="ECO:0000259" key="1">
    <source>
        <dbReference type="PROSITE" id="PS51819"/>
    </source>
</evidence>
<dbReference type="Pfam" id="PF00903">
    <property type="entry name" value="Glyoxalase"/>
    <property type="match status" value="1"/>
</dbReference>
<dbReference type="CDD" id="cd07246">
    <property type="entry name" value="VOC_like"/>
    <property type="match status" value="1"/>
</dbReference>
<dbReference type="PROSITE" id="PS51819">
    <property type="entry name" value="VOC"/>
    <property type="match status" value="1"/>
</dbReference>
<protein>
    <submittedName>
        <fullName evidence="2">VOC family protein</fullName>
    </submittedName>
</protein>
<gene>
    <name evidence="2" type="ORF">KQ486_09705</name>
</gene>
<proteinExistence type="predicted"/>
<dbReference type="InterPro" id="IPR004360">
    <property type="entry name" value="Glyas_Fos-R_dOase_dom"/>
</dbReference>
<evidence type="ECO:0000313" key="2">
    <source>
        <dbReference type="EMBL" id="MBU6081284.1"/>
    </source>
</evidence>
<dbReference type="Gene3D" id="3.10.180.10">
    <property type="entry name" value="2,3-Dihydroxybiphenyl 1,2-Dioxygenase, domain 1"/>
    <property type="match status" value="1"/>
</dbReference>
<evidence type="ECO:0000313" key="3">
    <source>
        <dbReference type="Proteomes" id="UP000812672"/>
    </source>
</evidence>
<dbReference type="Proteomes" id="UP000812672">
    <property type="component" value="Unassembled WGS sequence"/>
</dbReference>